<reference evidence="5" key="1">
    <citation type="submission" date="2021-01" db="EMBL/GenBank/DDBJ databases">
        <title>Genome seq and assembly of Tabrizicola sp. KVB23.</title>
        <authorList>
            <person name="Chhetri G."/>
        </authorList>
    </citation>
    <scope>NUCLEOTIDE SEQUENCE</scope>
    <source>
        <strain evidence="5">KVB23</strain>
    </source>
</reference>
<evidence type="ECO:0000313" key="5">
    <source>
        <dbReference type="EMBL" id="MBL4927748.1"/>
    </source>
</evidence>
<keyword evidence="3" id="KW-0804">Transcription</keyword>
<dbReference type="GO" id="GO:0003700">
    <property type="term" value="F:DNA-binding transcription factor activity"/>
    <property type="evidence" value="ECO:0007669"/>
    <property type="project" value="InterPro"/>
</dbReference>
<dbReference type="PANTHER" id="PTHR43132:SF2">
    <property type="entry name" value="ARSENICAL RESISTANCE OPERON REPRESSOR ARSR-RELATED"/>
    <property type="match status" value="1"/>
</dbReference>
<evidence type="ECO:0000256" key="1">
    <source>
        <dbReference type="ARBA" id="ARBA00023015"/>
    </source>
</evidence>
<dbReference type="PANTHER" id="PTHR43132">
    <property type="entry name" value="ARSENICAL RESISTANCE OPERON REPRESSOR ARSR-RELATED"/>
    <property type="match status" value="1"/>
</dbReference>
<comment type="caution">
    <text evidence="5">The sequence shown here is derived from an EMBL/GenBank/DDBJ whole genome shotgun (WGS) entry which is preliminary data.</text>
</comment>
<evidence type="ECO:0000256" key="3">
    <source>
        <dbReference type="ARBA" id="ARBA00023163"/>
    </source>
</evidence>
<dbReference type="AlphaFoldDB" id="A0A8J7MQ58"/>
<name>A0A8J7MQ58_9RHOB</name>
<dbReference type="InterPro" id="IPR036390">
    <property type="entry name" value="WH_DNA-bd_sf"/>
</dbReference>
<dbReference type="Proteomes" id="UP000619033">
    <property type="component" value="Unassembled WGS sequence"/>
</dbReference>
<keyword evidence="1" id="KW-0805">Transcription regulation</keyword>
<dbReference type="Pfam" id="PF01022">
    <property type="entry name" value="HTH_5"/>
    <property type="match status" value="1"/>
</dbReference>
<dbReference type="PROSITE" id="PS50987">
    <property type="entry name" value="HTH_ARSR_2"/>
    <property type="match status" value="1"/>
</dbReference>
<gene>
    <name evidence="5" type="ORF">JI744_06485</name>
</gene>
<proteinExistence type="predicted"/>
<feature type="domain" description="HTH arsR-type" evidence="4">
    <location>
        <begin position="10"/>
        <end position="104"/>
    </location>
</feature>
<organism evidence="5 6">
    <name type="scientific">Fuscibacter oryzae</name>
    <dbReference type="NCBI Taxonomy" id="2803939"/>
    <lineage>
        <taxon>Bacteria</taxon>
        <taxon>Pseudomonadati</taxon>
        <taxon>Pseudomonadota</taxon>
        <taxon>Alphaproteobacteria</taxon>
        <taxon>Rhodobacterales</taxon>
        <taxon>Paracoccaceae</taxon>
        <taxon>Fuscibacter</taxon>
    </lineage>
</organism>
<sequence length="104" mass="11451">MSDGFDPLGSDSAAAERAVAFLKTLSHAGRLQILCHLIERDMNVTELCAALNESQATISQQLMRLRAEGFVQTERQGKNVIYRLVQSEVTPVISALREAFCKKG</sequence>
<dbReference type="InterPro" id="IPR036388">
    <property type="entry name" value="WH-like_DNA-bd_sf"/>
</dbReference>
<dbReference type="SMART" id="SM00418">
    <property type="entry name" value="HTH_ARSR"/>
    <property type="match status" value="1"/>
</dbReference>
<evidence type="ECO:0000259" key="4">
    <source>
        <dbReference type="PROSITE" id="PS50987"/>
    </source>
</evidence>
<dbReference type="CDD" id="cd00090">
    <property type="entry name" value="HTH_ARSR"/>
    <property type="match status" value="1"/>
</dbReference>
<dbReference type="InterPro" id="IPR011991">
    <property type="entry name" value="ArsR-like_HTH"/>
</dbReference>
<protein>
    <submittedName>
        <fullName evidence="5">Winged helix-turn-helix transcriptional regulator</fullName>
    </submittedName>
</protein>
<dbReference type="SUPFAM" id="SSF46785">
    <property type="entry name" value="Winged helix' DNA-binding domain"/>
    <property type="match status" value="1"/>
</dbReference>
<keyword evidence="2" id="KW-0238">DNA-binding</keyword>
<dbReference type="PRINTS" id="PR00778">
    <property type="entry name" value="HTHARSR"/>
</dbReference>
<accession>A0A8J7MQ58</accession>
<dbReference type="EMBL" id="JAESVP010000003">
    <property type="protein sequence ID" value="MBL4927748.1"/>
    <property type="molecule type" value="Genomic_DNA"/>
</dbReference>
<keyword evidence="6" id="KW-1185">Reference proteome</keyword>
<dbReference type="NCBIfam" id="NF033788">
    <property type="entry name" value="HTH_metalloreg"/>
    <property type="match status" value="1"/>
</dbReference>
<dbReference type="GO" id="GO:0003677">
    <property type="term" value="F:DNA binding"/>
    <property type="evidence" value="ECO:0007669"/>
    <property type="project" value="UniProtKB-KW"/>
</dbReference>
<dbReference type="InterPro" id="IPR001845">
    <property type="entry name" value="HTH_ArsR_DNA-bd_dom"/>
</dbReference>
<dbReference type="InterPro" id="IPR051011">
    <property type="entry name" value="Metal_resp_trans_reg"/>
</dbReference>
<dbReference type="Gene3D" id="1.10.10.10">
    <property type="entry name" value="Winged helix-like DNA-binding domain superfamily/Winged helix DNA-binding domain"/>
    <property type="match status" value="1"/>
</dbReference>
<evidence type="ECO:0000313" key="6">
    <source>
        <dbReference type="Proteomes" id="UP000619033"/>
    </source>
</evidence>
<evidence type="ECO:0000256" key="2">
    <source>
        <dbReference type="ARBA" id="ARBA00023125"/>
    </source>
</evidence>